<dbReference type="EMBL" id="LCJB01000034">
    <property type="protein sequence ID" value="KKT70199.1"/>
    <property type="molecule type" value="Genomic_DNA"/>
</dbReference>
<sequence>MKEEQYTKKTIIPLLKYMGFIEVLYNHGTEEFGKDVLFAEFDRFGNKKYHAAQIKVGNIAGGNRSGICDLVDHITKAFEVPFLDMVTKRNQNIADFFIFTNGEFVGNAKDIILQNARLKPYIHRVYFYDRQLTTELSKSNIKEIKELLTSQLNELKRNIQIAETIETLLKDVGMDVVGLYLINNLPPLINKLLSLTIYEEIRLKLEIYQQYLIKSNNVISQMPIIKILKGDSSERNQLLDDTRKIKKTSNELIDSIEKLQEYR</sequence>
<proteinExistence type="predicted"/>
<evidence type="ECO:0000313" key="2">
    <source>
        <dbReference type="EMBL" id="KKT70199.1"/>
    </source>
</evidence>
<accession>A0A0G1ME51</accession>
<organism evidence="2 3">
    <name type="scientific">Candidatus Uhrbacteria bacterium GW2011_GWF2_44_350</name>
    <dbReference type="NCBI Taxonomy" id="1619000"/>
    <lineage>
        <taxon>Bacteria</taxon>
        <taxon>Candidatus Uhriibacteriota</taxon>
    </lineage>
</organism>
<comment type="caution">
    <text evidence="2">The sequence shown here is derived from an EMBL/GenBank/DDBJ whole genome shotgun (WGS) entry which is preliminary data.</text>
</comment>
<dbReference type="Proteomes" id="UP000034154">
    <property type="component" value="Unassembled WGS sequence"/>
</dbReference>
<evidence type="ECO:0008006" key="4">
    <source>
        <dbReference type="Google" id="ProtNLM"/>
    </source>
</evidence>
<evidence type="ECO:0000256" key="1">
    <source>
        <dbReference type="SAM" id="Coils"/>
    </source>
</evidence>
<dbReference type="AlphaFoldDB" id="A0A0G1ME51"/>
<gene>
    <name evidence="2" type="ORF">UW63_C0034G0009</name>
</gene>
<protein>
    <recommendedName>
        <fullName evidence="4">Restriction endonuclease type IV Mrr domain-containing protein</fullName>
    </recommendedName>
</protein>
<feature type="coiled-coil region" evidence="1">
    <location>
        <begin position="138"/>
        <end position="165"/>
    </location>
</feature>
<keyword evidence="1" id="KW-0175">Coiled coil</keyword>
<reference evidence="2 3" key="1">
    <citation type="journal article" date="2015" name="Nature">
        <title>rRNA introns, odd ribosomes, and small enigmatic genomes across a large radiation of phyla.</title>
        <authorList>
            <person name="Brown C.T."/>
            <person name="Hug L.A."/>
            <person name="Thomas B.C."/>
            <person name="Sharon I."/>
            <person name="Castelle C.J."/>
            <person name="Singh A."/>
            <person name="Wilkins M.J."/>
            <person name="Williams K.H."/>
            <person name="Banfield J.F."/>
        </authorList>
    </citation>
    <scope>NUCLEOTIDE SEQUENCE [LARGE SCALE GENOMIC DNA]</scope>
</reference>
<evidence type="ECO:0000313" key="3">
    <source>
        <dbReference type="Proteomes" id="UP000034154"/>
    </source>
</evidence>
<name>A0A0G1ME51_9BACT</name>